<dbReference type="EMBL" id="AUBJ02000001">
    <property type="protein sequence ID" value="MCP2331679.1"/>
    <property type="molecule type" value="Genomic_DNA"/>
</dbReference>
<name>A0ABT1JHL0_ACTCY</name>
<evidence type="ECO:0000313" key="1">
    <source>
        <dbReference type="EMBL" id="MCP2331679.1"/>
    </source>
</evidence>
<organism evidence="1 2">
    <name type="scientific">Actinoalloteichus caeruleus DSM 43889</name>
    <dbReference type="NCBI Taxonomy" id="1120930"/>
    <lineage>
        <taxon>Bacteria</taxon>
        <taxon>Bacillati</taxon>
        <taxon>Actinomycetota</taxon>
        <taxon>Actinomycetes</taxon>
        <taxon>Pseudonocardiales</taxon>
        <taxon>Pseudonocardiaceae</taxon>
        <taxon>Actinoalloteichus</taxon>
        <taxon>Actinoalloteichus cyanogriseus</taxon>
    </lineage>
</organism>
<gene>
    <name evidence="1" type="ORF">G443_001949</name>
</gene>
<comment type="caution">
    <text evidence="1">The sequence shown here is derived from an EMBL/GenBank/DDBJ whole genome shotgun (WGS) entry which is preliminary data.</text>
</comment>
<protein>
    <recommendedName>
        <fullName evidence="3">Transposase</fullName>
    </recommendedName>
</protein>
<evidence type="ECO:0000313" key="2">
    <source>
        <dbReference type="Proteomes" id="UP000791080"/>
    </source>
</evidence>
<sequence>MAVDAGGGRVGKPLTVGIDASLISVLLRWIRSITGAPVTWAIEDGRGFARWLADGLLLAGHEVVWVPRYLMNLEQPAGTGVGLPVT</sequence>
<reference evidence="1 2" key="1">
    <citation type="submission" date="2022-06" db="EMBL/GenBank/DDBJ databases">
        <title>Genomic Encyclopedia of Type Strains, Phase I: the one thousand microbial genomes (KMG-I) project.</title>
        <authorList>
            <person name="Kyrpides N."/>
        </authorList>
    </citation>
    <scope>NUCLEOTIDE SEQUENCE [LARGE SCALE GENOMIC DNA]</scope>
    <source>
        <strain evidence="1 2">DSM 43889</strain>
    </source>
</reference>
<keyword evidence="2" id="KW-1185">Reference proteome</keyword>
<proteinExistence type="predicted"/>
<accession>A0ABT1JHL0</accession>
<evidence type="ECO:0008006" key="3">
    <source>
        <dbReference type="Google" id="ProtNLM"/>
    </source>
</evidence>
<dbReference type="Proteomes" id="UP000791080">
    <property type="component" value="Unassembled WGS sequence"/>
</dbReference>